<dbReference type="InterPro" id="IPR036388">
    <property type="entry name" value="WH-like_DNA-bd_sf"/>
</dbReference>
<dbReference type="OrthoDB" id="1494556at2"/>
<reference evidence="1 2" key="1">
    <citation type="submission" date="2018-03" db="EMBL/GenBank/DDBJ databases">
        <title>Adhaeribacter sp. HMF7605 Genome sequencing and assembly.</title>
        <authorList>
            <person name="Kang H."/>
            <person name="Kang J."/>
            <person name="Cha I."/>
            <person name="Kim H."/>
            <person name="Joh K."/>
        </authorList>
    </citation>
    <scope>NUCLEOTIDE SEQUENCE [LARGE SCALE GENOMIC DNA]</scope>
    <source>
        <strain evidence="1 2">HMF7605</strain>
    </source>
</reference>
<dbReference type="SUPFAM" id="SSF46689">
    <property type="entry name" value="Homeodomain-like"/>
    <property type="match status" value="1"/>
</dbReference>
<evidence type="ECO:0000313" key="1">
    <source>
        <dbReference type="EMBL" id="PSR52829.1"/>
    </source>
</evidence>
<dbReference type="Proteomes" id="UP000240357">
    <property type="component" value="Unassembled WGS sequence"/>
</dbReference>
<name>A0A2T2YBF1_9BACT</name>
<accession>A0A2T2YBF1</accession>
<dbReference type="EMBL" id="PYFT01000001">
    <property type="protein sequence ID" value="PSR52829.1"/>
    <property type="molecule type" value="Genomic_DNA"/>
</dbReference>
<sequence>MRIDLYIFHGKSTIRGLQYAMDNMLELLASGTTVEELLKDYPDSEKEAFLAYLPYIGHCPSFIPVLTGCLKKIRKQLVYILALVLGLWSCNSPITEKKKDKVTASKTQTLSAEKEQEKMPKVDNPTYDQIFLNGFSDYNEPYTLRNNFIITGQDTTLFPEDLPINRKTTFKGVEDSKSFLLTVTRTNLTNLAYTFELADKSKKTLETKSGKAVLSSMFFLASETDEDSETGDSYGSSEYWDKTNDCWLSIRIGVGLDDNGKQRAMLTYGCEDKNKQTLSLDECPTLRTE</sequence>
<protein>
    <submittedName>
        <fullName evidence="1">Uncharacterized protein</fullName>
    </submittedName>
</protein>
<dbReference type="InterPro" id="IPR007367">
    <property type="entry name" value="DUF433"/>
</dbReference>
<proteinExistence type="predicted"/>
<comment type="caution">
    <text evidence="1">The sequence shown here is derived from an EMBL/GenBank/DDBJ whole genome shotgun (WGS) entry which is preliminary data.</text>
</comment>
<dbReference type="Gene3D" id="1.10.10.10">
    <property type="entry name" value="Winged helix-like DNA-binding domain superfamily/Winged helix DNA-binding domain"/>
    <property type="match status" value="1"/>
</dbReference>
<dbReference type="AlphaFoldDB" id="A0A2T2YBF1"/>
<dbReference type="Pfam" id="PF04255">
    <property type="entry name" value="DUF433"/>
    <property type="match status" value="1"/>
</dbReference>
<gene>
    <name evidence="1" type="ORF">AHMF7605_04460</name>
</gene>
<organism evidence="1 2">
    <name type="scientific">Adhaeribacter arboris</name>
    <dbReference type="NCBI Taxonomy" id="2072846"/>
    <lineage>
        <taxon>Bacteria</taxon>
        <taxon>Pseudomonadati</taxon>
        <taxon>Bacteroidota</taxon>
        <taxon>Cytophagia</taxon>
        <taxon>Cytophagales</taxon>
        <taxon>Hymenobacteraceae</taxon>
        <taxon>Adhaeribacter</taxon>
    </lineage>
</organism>
<evidence type="ECO:0000313" key="2">
    <source>
        <dbReference type="Proteomes" id="UP000240357"/>
    </source>
</evidence>
<dbReference type="InterPro" id="IPR009057">
    <property type="entry name" value="Homeodomain-like_sf"/>
</dbReference>
<keyword evidence="2" id="KW-1185">Reference proteome</keyword>